<keyword evidence="9" id="KW-0066">ATP synthesis</keyword>
<evidence type="ECO:0000256" key="12">
    <source>
        <dbReference type="SAM" id="Coils"/>
    </source>
</evidence>
<dbReference type="Pfam" id="PF00430">
    <property type="entry name" value="ATP-synt_B"/>
    <property type="match status" value="1"/>
</dbReference>
<keyword evidence="13" id="KW-0934">Plastid</keyword>
<name>A0A4D6WVF4_9FLOR</name>
<keyword evidence="2 11" id="KW-0813">Transport</keyword>
<evidence type="ECO:0000256" key="4">
    <source>
        <dbReference type="ARBA" id="ARBA00022692"/>
    </source>
</evidence>
<evidence type="ECO:0000256" key="8">
    <source>
        <dbReference type="ARBA" id="ARBA00023136"/>
    </source>
</evidence>
<accession>A0A4D6WVF4</accession>
<keyword evidence="8" id="KW-0472">Membrane</keyword>
<reference evidence="13" key="1">
    <citation type="journal article" date="2019" name="Mol. Phylogenet. Evol.">
        <title>Morphological evolution and classification of the red algal order Ceramiales inferred using plastid phylogenomics.</title>
        <authorList>
            <person name="Diaz-Tapia P."/>
            <person name="Pasella M.M."/>
            <person name="Verbruggen H."/>
            <person name="Maggs C.A."/>
        </authorList>
    </citation>
    <scope>NUCLEOTIDE SEQUENCE</scope>
    <source>
        <strain evidence="13">HV05337</strain>
    </source>
</reference>
<protein>
    <submittedName>
        <fullName evidence="13">ATP synthase CF0 subunit I</fullName>
    </submittedName>
</protein>
<keyword evidence="7 11" id="KW-0406">Ion transport</keyword>
<evidence type="ECO:0000313" key="13">
    <source>
        <dbReference type="EMBL" id="QCI07386.1"/>
    </source>
</evidence>
<evidence type="ECO:0000256" key="10">
    <source>
        <dbReference type="ARBA" id="ARBA00025198"/>
    </source>
</evidence>
<proteinExistence type="inferred from homology"/>
<keyword evidence="5 11" id="KW-0375">Hydrogen ion transport</keyword>
<dbReference type="PANTHER" id="PTHR34264:SF3">
    <property type="entry name" value="ATP SYNTHASE SUBUNIT B, CHLOROPLASTIC"/>
    <property type="match status" value="1"/>
</dbReference>
<evidence type="ECO:0000256" key="6">
    <source>
        <dbReference type="ARBA" id="ARBA00022989"/>
    </source>
</evidence>
<dbReference type="PANTHER" id="PTHR34264">
    <property type="entry name" value="ATP SYNTHASE SUBUNIT B, CHLOROPLASTIC"/>
    <property type="match status" value="1"/>
</dbReference>
<reference evidence="13" key="2">
    <citation type="submission" date="2019-04" db="EMBL/GenBank/DDBJ databases">
        <authorList>
            <person name="Pasella M."/>
        </authorList>
    </citation>
    <scope>NUCLEOTIDE SEQUENCE</scope>
    <source>
        <strain evidence="13">HV05337</strain>
    </source>
</reference>
<dbReference type="EMBL" id="MK814681">
    <property type="protein sequence ID" value="QCI07386.1"/>
    <property type="molecule type" value="Genomic_DNA"/>
</dbReference>
<dbReference type="GO" id="GO:0045259">
    <property type="term" value="C:proton-transporting ATP synthase complex"/>
    <property type="evidence" value="ECO:0007669"/>
    <property type="project" value="UniProtKB-KW"/>
</dbReference>
<dbReference type="GO" id="GO:0015078">
    <property type="term" value="F:proton transmembrane transporter activity"/>
    <property type="evidence" value="ECO:0007669"/>
    <property type="project" value="InterPro"/>
</dbReference>
<gene>
    <name evidence="13" type="primary">atpF</name>
</gene>
<feature type="coiled-coil region" evidence="12">
    <location>
        <begin position="64"/>
        <end position="91"/>
    </location>
</feature>
<comment type="function">
    <text evidence="10">F(1)F(0) ATP synthase produces ATP from ADP in the presence of a proton or sodium gradient. F-type ATPases consist of two structural domains, F(1) containing the extramembraneous catalytic core and F(0) containing the membrane proton channel, linked together by a central stalk and a peripheral stalk. During catalysis, ATP synthesis in the catalytic domain of F(1) is coupled via a rotary mechanism of the central stalk subunits to proton translocation.</text>
</comment>
<evidence type="ECO:0000256" key="9">
    <source>
        <dbReference type="ARBA" id="ARBA00023310"/>
    </source>
</evidence>
<dbReference type="GO" id="GO:0015986">
    <property type="term" value="P:proton motive force-driven ATP synthesis"/>
    <property type="evidence" value="ECO:0007669"/>
    <property type="project" value="InterPro"/>
</dbReference>
<dbReference type="AlphaFoldDB" id="A0A4D6WVF4"/>
<dbReference type="CDD" id="cd06503">
    <property type="entry name" value="ATP-synt_Fo_b"/>
    <property type="match status" value="1"/>
</dbReference>
<keyword evidence="3 11" id="KW-0138">CF(0)</keyword>
<evidence type="ECO:0000256" key="3">
    <source>
        <dbReference type="ARBA" id="ARBA00022547"/>
    </source>
</evidence>
<organism evidence="13">
    <name type="scientific">Leiomenia cribrosa</name>
    <dbReference type="NCBI Taxonomy" id="217483"/>
    <lineage>
        <taxon>Eukaryota</taxon>
        <taxon>Rhodophyta</taxon>
        <taxon>Florideophyceae</taxon>
        <taxon>Rhodymeniophycidae</taxon>
        <taxon>Gigartinales</taxon>
        <taxon>Kallymeniaceae</taxon>
        <taxon>Leiomenia</taxon>
    </lineage>
</organism>
<evidence type="ECO:0000256" key="1">
    <source>
        <dbReference type="ARBA" id="ARBA00004167"/>
    </source>
</evidence>
<comment type="subcellular location">
    <subcellularLocation>
        <location evidence="1">Membrane</location>
        <topology evidence="1">Single-pass membrane protein</topology>
    </subcellularLocation>
</comment>
<dbReference type="InterPro" id="IPR002146">
    <property type="entry name" value="ATP_synth_b/b'su_bac/chlpt"/>
</dbReference>
<keyword evidence="12" id="KW-0175">Coiled coil</keyword>
<evidence type="ECO:0000256" key="2">
    <source>
        <dbReference type="ARBA" id="ARBA00022448"/>
    </source>
</evidence>
<dbReference type="HAMAP" id="MF_01398">
    <property type="entry name" value="ATP_synth_b_bprime"/>
    <property type="match status" value="1"/>
</dbReference>
<geneLocation type="plastid" evidence="13"/>
<keyword evidence="4 11" id="KW-0812">Transmembrane</keyword>
<comment type="similarity">
    <text evidence="11">Belongs to the ATPase B chain family.</text>
</comment>
<keyword evidence="6" id="KW-1133">Transmembrane helix</keyword>
<evidence type="ECO:0000256" key="5">
    <source>
        <dbReference type="ARBA" id="ARBA00022781"/>
    </source>
</evidence>
<evidence type="ECO:0000256" key="11">
    <source>
        <dbReference type="RuleBase" id="RU003848"/>
    </source>
</evidence>
<evidence type="ECO:0000256" key="7">
    <source>
        <dbReference type="ARBA" id="ARBA00023065"/>
    </source>
</evidence>
<sequence length="180" mass="20425">MNHTTFIFRIFANQHSHEVLSFNSNFLEANVINIILLLSGLIYVLRNFLGSALSIRQNKVLSAIQESEDRLREANIRLVESEKQLAQTQIVISQILEEAELTAKKVRDSILFQGKLDIERLTSIGKDSINTAENQIKQQIQEQIIALAIHRVSIKLKKQITPIIQSRLIDNNILELGGSK</sequence>